<dbReference type="Gene3D" id="3.90.70.10">
    <property type="entry name" value="Cysteine proteinases"/>
    <property type="match status" value="1"/>
</dbReference>
<dbReference type="Proteomes" id="UP000770661">
    <property type="component" value="Unassembled WGS sequence"/>
</dbReference>
<dbReference type="PROSITE" id="PS50235">
    <property type="entry name" value="USP_3"/>
    <property type="match status" value="1"/>
</dbReference>
<dbReference type="PROSITE" id="PS00973">
    <property type="entry name" value="USP_2"/>
    <property type="match status" value="1"/>
</dbReference>
<evidence type="ECO:0000256" key="1">
    <source>
        <dbReference type="ARBA" id="ARBA00000707"/>
    </source>
</evidence>
<dbReference type="PANTHER" id="PTHR21646">
    <property type="entry name" value="UBIQUITIN CARBOXYL-TERMINAL HYDROLASE"/>
    <property type="match status" value="1"/>
</dbReference>
<reference evidence="4" key="1">
    <citation type="submission" date="2020-07" db="EMBL/GenBank/DDBJ databases">
        <title>The High-quality genome of the commercially important snow crab, Chionoecetes opilio.</title>
        <authorList>
            <person name="Jeong J.-H."/>
            <person name="Ryu S."/>
        </authorList>
    </citation>
    <scope>NUCLEOTIDE SEQUENCE</scope>
    <source>
        <strain evidence="4">MADBK_172401_WGS</strain>
        <tissue evidence="4">Digestive gland</tissue>
    </source>
</reference>
<evidence type="ECO:0000313" key="4">
    <source>
        <dbReference type="EMBL" id="KAG0714184.1"/>
    </source>
</evidence>
<name>A0A8J5CKY0_CHIOP</name>
<dbReference type="InterPro" id="IPR001394">
    <property type="entry name" value="Peptidase_C19_UCH"/>
</dbReference>
<dbReference type="OrthoDB" id="6357234at2759"/>
<dbReference type="EC" id="3.4.19.12" evidence="2"/>
<comment type="caution">
    <text evidence="4">The sequence shown here is derived from an EMBL/GenBank/DDBJ whole genome shotgun (WGS) entry which is preliminary data.</text>
</comment>
<dbReference type="InterPro" id="IPR038765">
    <property type="entry name" value="Papain-like_cys_pep_sf"/>
</dbReference>
<dbReference type="AlphaFoldDB" id="A0A8J5CKY0"/>
<feature type="domain" description="USP" evidence="3">
    <location>
        <begin position="1"/>
        <end position="134"/>
    </location>
</feature>
<keyword evidence="5" id="KW-1185">Reference proteome</keyword>
<protein>
    <recommendedName>
        <fullName evidence="2">ubiquitinyl hydrolase 1</fullName>
        <ecNumber evidence="2">3.4.19.12</ecNumber>
    </recommendedName>
</protein>
<dbReference type="EMBL" id="JACEEZ010020731">
    <property type="protein sequence ID" value="KAG0714184.1"/>
    <property type="molecule type" value="Genomic_DNA"/>
</dbReference>
<sequence length="135" mass="15710">MEQSLMWQCDACGKEHDCVQKTSMLSPPQLLIIHLSRYPGSQLHNKKLVVTFPERGLIFPSHQERQERTKEYQLYALCDHKGSMSFGHYTAICRTSWTDDASNWMFFSDTMVKPYSLEEALGHHTAHILFYRAVN</sequence>
<dbReference type="Pfam" id="PF00443">
    <property type="entry name" value="UCH"/>
    <property type="match status" value="1"/>
</dbReference>
<gene>
    <name evidence="4" type="primary">USP21</name>
    <name evidence="4" type="ORF">GWK47_014600</name>
</gene>
<dbReference type="InterPro" id="IPR028889">
    <property type="entry name" value="USP"/>
</dbReference>
<comment type="catalytic activity">
    <reaction evidence="1">
        <text>Thiol-dependent hydrolysis of ester, thioester, amide, peptide and isopeptide bonds formed by the C-terminal Gly of ubiquitin (a 76-residue protein attached to proteins as an intracellular targeting signal).</text>
        <dbReference type="EC" id="3.4.19.12"/>
    </reaction>
</comment>
<keyword evidence="4" id="KW-0378">Hydrolase</keyword>
<evidence type="ECO:0000313" key="5">
    <source>
        <dbReference type="Proteomes" id="UP000770661"/>
    </source>
</evidence>
<dbReference type="GO" id="GO:0016579">
    <property type="term" value="P:protein deubiquitination"/>
    <property type="evidence" value="ECO:0007669"/>
    <property type="project" value="InterPro"/>
</dbReference>
<organism evidence="4 5">
    <name type="scientific">Chionoecetes opilio</name>
    <name type="common">Atlantic snow crab</name>
    <name type="synonym">Cancer opilio</name>
    <dbReference type="NCBI Taxonomy" id="41210"/>
    <lineage>
        <taxon>Eukaryota</taxon>
        <taxon>Metazoa</taxon>
        <taxon>Ecdysozoa</taxon>
        <taxon>Arthropoda</taxon>
        <taxon>Crustacea</taxon>
        <taxon>Multicrustacea</taxon>
        <taxon>Malacostraca</taxon>
        <taxon>Eumalacostraca</taxon>
        <taxon>Eucarida</taxon>
        <taxon>Decapoda</taxon>
        <taxon>Pleocyemata</taxon>
        <taxon>Brachyura</taxon>
        <taxon>Eubrachyura</taxon>
        <taxon>Majoidea</taxon>
        <taxon>Majidae</taxon>
        <taxon>Chionoecetes</taxon>
    </lineage>
</organism>
<dbReference type="InterPro" id="IPR018200">
    <property type="entry name" value="USP_CS"/>
</dbReference>
<dbReference type="GO" id="GO:0004843">
    <property type="term" value="F:cysteine-type deubiquitinase activity"/>
    <property type="evidence" value="ECO:0007669"/>
    <property type="project" value="UniProtKB-EC"/>
</dbReference>
<evidence type="ECO:0000256" key="2">
    <source>
        <dbReference type="ARBA" id="ARBA00012759"/>
    </source>
</evidence>
<dbReference type="InterPro" id="IPR050185">
    <property type="entry name" value="Ub_carboxyl-term_hydrolase"/>
</dbReference>
<evidence type="ECO:0000259" key="3">
    <source>
        <dbReference type="PROSITE" id="PS50235"/>
    </source>
</evidence>
<proteinExistence type="predicted"/>
<dbReference type="SUPFAM" id="SSF54001">
    <property type="entry name" value="Cysteine proteinases"/>
    <property type="match status" value="1"/>
</dbReference>
<accession>A0A8J5CKY0</accession>